<dbReference type="InterPro" id="IPR036220">
    <property type="entry name" value="UDP-Glc/GDP-Man_DH_C_sf"/>
</dbReference>
<evidence type="ECO:0000256" key="6">
    <source>
        <dbReference type="ARBA" id="ARBA00047473"/>
    </source>
</evidence>
<dbReference type="InterPro" id="IPR008927">
    <property type="entry name" value="6-PGluconate_DH-like_C_sf"/>
</dbReference>
<protein>
    <recommendedName>
        <fullName evidence="3 7">UDP-glucose 6-dehydrogenase</fullName>
        <ecNumber evidence="3 7">1.1.1.22</ecNumber>
    </recommendedName>
</protein>
<dbReference type="EC" id="1.1.1.22" evidence="3 7"/>
<dbReference type="Pfam" id="PF00984">
    <property type="entry name" value="UDPG_MGDP_dh"/>
    <property type="match status" value="1"/>
</dbReference>
<comment type="pathway">
    <text evidence="1">Nucleotide-sugar biosynthesis; UDP-alpha-D-glucuronate biosynthesis; UDP-alpha-D-glucuronate from UDP-alpha-D-glucose: step 1/1.</text>
</comment>
<comment type="catalytic activity">
    <reaction evidence="6 7">
        <text>UDP-alpha-D-glucose + 2 NAD(+) + H2O = UDP-alpha-D-glucuronate + 2 NADH + 3 H(+)</text>
        <dbReference type="Rhea" id="RHEA:23596"/>
        <dbReference type="ChEBI" id="CHEBI:15377"/>
        <dbReference type="ChEBI" id="CHEBI:15378"/>
        <dbReference type="ChEBI" id="CHEBI:57540"/>
        <dbReference type="ChEBI" id="CHEBI:57945"/>
        <dbReference type="ChEBI" id="CHEBI:58052"/>
        <dbReference type="ChEBI" id="CHEBI:58885"/>
        <dbReference type="EC" id="1.1.1.22"/>
    </reaction>
</comment>
<dbReference type="SUPFAM" id="SSF48179">
    <property type="entry name" value="6-phosphogluconate dehydrogenase C-terminal domain-like"/>
    <property type="match status" value="1"/>
</dbReference>
<proteinExistence type="inferred from homology"/>
<dbReference type="Pfam" id="PF03721">
    <property type="entry name" value="UDPG_MGDP_dh_N"/>
    <property type="match status" value="1"/>
</dbReference>
<dbReference type="Pfam" id="PF03720">
    <property type="entry name" value="UDPG_MGDP_dh_C"/>
    <property type="match status" value="1"/>
</dbReference>
<dbReference type="InterPro" id="IPR017476">
    <property type="entry name" value="UDP-Glc/GDP-Man"/>
</dbReference>
<name>A0ABS3WK85_9BACL</name>
<keyword evidence="11" id="KW-1185">Reference proteome</keyword>
<dbReference type="Gene3D" id="3.40.50.720">
    <property type="entry name" value="NAD(P)-binding Rossmann-like Domain"/>
    <property type="match status" value="2"/>
</dbReference>
<dbReference type="Proteomes" id="UP000670947">
    <property type="component" value="Unassembled WGS sequence"/>
</dbReference>
<dbReference type="PIRSF" id="PIRSF000124">
    <property type="entry name" value="UDPglc_GDPman_dh"/>
    <property type="match status" value="1"/>
</dbReference>
<evidence type="ECO:0000256" key="4">
    <source>
        <dbReference type="ARBA" id="ARBA00023002"/>
    </source>
</evidence>
<evidence type="ECO:0000256" key="5">
    <source>
        <dbReference type="ARBA" id="ARBA00023027"/>
    </source>
</evidence>
<evidence type="ECO:0000256" key="7">
    <source>
        <dbReference type="PIRNR" id="PIRNR000124"/>
    </source>
</evidence>
<accession>A0ABS3WK85</accession>
<dbReference type="InterPro" id="IPR014027">
    <property type="entry name" value="UDP-Glc/GDP-Man_DH_C"/>
</dbReference>
<evidence type="ECO:0000256" key="1">
    <source>
        <dbReference type="ARBA" id="ARBA00004701"/>
    </source>
</evidence>
<evidence type="ECO:0000256" key="8">
    <source>
        <dbReference type="SAM" id="MobiDB-lite"/>
    </source>
</evidence>
<comment type="similarity">
    <text evidence="2 7">Belongs to the UDP-glucose/GDP-mannose dehydrogenase family.</text>
</comment>
<dbReference type="InterPro" id="IPR028357">
    <property type="entry name" value="UDPglc_DH_bac"/>
</dbReference>
<keyword evidence="4 7" id="KW-0560">Oxidoreductase</keyword>
<keyword evidence="5 7" id="KW-0520">NAD</keyword>
<dbReference type="EMBL" id="JAGGDJ010000072">
    <property type="protein sequence ID" value="MBO7748745.1"/>
    <property type="molecule type" value="Genomic_DNA"/>
</dbReference>
<dbReference type="InterPro" id="IPR001732">
    <property type="entry name" value="UDP-Glc/GDP-Man_DH_N"/>
</dbReference>
<dbReference type="PANTHER" id="PTHR43750:SF3">
    <property type="entry name" value="UDP-GLUCOSE 6-DEHYDROGENASE TUAD"/>
    <property type="match status" value="1"/>
</dbReference>
<dbReference type="PIRSF" id="PIRSF500134">
    <property type="entry name" value="UDPglc_DH_bac"/>
    <property type="match status" value="1"/>
</dbReference>
<evidence type="ECO:0000313" key="10">
    <source>
        <dbReference type="EMBL" id="MBO7748745.1"/>
    </source>
</evidence>
<evidence type="ECO:0000256" key="2">
    <source>
        <dbReference type="ARBA" id="ARBA00006601"/>
    </source>
</evidence>
<dbReference type="SMART" id="SM00984">
    <property type="entry name" value="UDPG_MGDP_dh_C"/>
    <property type="match status" value="1"/>
</dbReference>
<dbReference type="SUPFAM" id="SSF52413">
    <property type="entry name" value="UDP-glucose/GDP-mannose dehydrogenase C-terminal domain"/>
    <property type="match status" value="1"/>
</dbReference>
<comment type="caution">
    <text evidence="10">The sequence shown here is derived from an EMBL/GenBank/DDBJ whole genome shotgun (WGS) entry which is preliminary data.</text>
</comment>
<dbReference type="Gene3D" id="1.20.5.100">
    <property type="entry name" value="Cytochrome c1, transmembrane anchor, C-terminal"/>
    <property type="match status" value="1"/>
</dbReference>
<feature type="domain" description="UDP-glucose/GDP-mannose dehydrogenase C-terminal" evidence="9">
    <location>
        <begin position="311"/>
        <end position="414"/>
    </location>
</feature>
<evidence type="ECO:0000259" key="9">
    <source>
        <dbReference type="SMART" id="SM00984"/>
    </source>
</evidence>
<reference evidence="10 11" key="1">
    <citation type="submission" date="2021-03" db="EMBL/GenBank/DDBJ databases">
        <title>Paenibacillus artemisicola MWE-103 whole genome sequence.</title>
        <authorList>
            <person name="Ham Y.J."/>
        </authorList>
    </citation>
    <scope>NUCLEOTIDE SEQUENCE [LARGE SCALE GENOMIC DNA]</scope>
    <source>
        <strain evidence="10 11">MWE-103</strain>
    </source>
</reference>
<dbReference type="SUPFAM" id="SSF51735">
    <property type="entry name" value="NAD(P)-binding Rossmann-fold domains"/>
    <property type="match status" value="1"/>
</dbReference>
<organism evidence="10 11">
    <name type="scientific">Paenibacillus artemisiicola</name>
    <dbReference type="NCBI Taxonomy" id="1172618"/>
    <lineage>
        <taxon>Bacteria</taxon>
        <taxon>Bacillati</taxon>
        <taxon>Bacillota</taxon>
        <taxon>Bacilli</taxon>
        <taxon>Bacillales</taxon>
        <taxon>Paenibacillaceae</taxon>
        <taxon>Paenibacillus</taxon>
    </lineage>
</organism>
<dbReference type="InterPro" id="IPR014026">
    <property type="entry name" value="UDP-Glc/GDP-Man_DH_dimer"/>
</dbReference>
<gene>
    <name evidence="10" type="ORF">I8J29_31705</name>
</gene>
<evidence type="ECO:0000256" key="3">
    <source>
        <dbReference type="ARBA" id="ARBA00012954"/>
    </source>
</evidence>
<feature type="region of interest" description="Disordered" evidence="8">
    <location>
        <begin position="434"/>
        <end position="453"/>
    </location>
</feature>
<sequence>MRIAVVGTGYVGLVSGTCFAELGHDVVCVDKDRAKIALLAGGDIPIHEPGLRELVARNAEAGRLGFTTDLGAAVERAEAVILAVGTPSLPNGEADLTHLEGAVREIASAMNAYKLIMTKSTVPVGTNARLRALLASLTDRPFDIVSVPEFLREGSAVKDTFHPDRIVVGADREEAGAAAAALHRPLTDRIFVTDVRSAEMIKYASNAFLATKISFINEIANICEKVGADVGQVAAGMGLDNRIGSSFLKAGIGYGGSCFPKDTRALIQIAGNVDYEFKLLKSVVDVNRDQRFSVVRKLRRLYGDLAGRTIAVWGLAFKPNTDDVRESPAVDIVAALLDLGAHVRACDPIALPNFRSCHDHERIAWCGDALEAAQGADAVCLLTEWPEFAAVDLGRLRQAMRQPVLIDGRNQFDAERLEGAGFAYSSIGRPALNREEGEAAEPADAQPNRNNIA</sequence>
<dbReference type="RefSeq" id="WP_208851272.1">
    <property type="nucleotide sequence ID" value="NZ_JAGGDJ010000072.1"/>
</dbReference>
<evidence type="ECO:0000313" key="11">
    <source>
        <dbReference type="Proteomes" id="UP000670947"/>
    </source>
</evidence>
<dbReference type="InterPro" id="IPR036291">
    <property type="entry name" value="NAD(P)-bd_dom_sf"/>
</dbReference>
<dbReference type="NCBIfam" id="TIGR03026">
    <property type="entry name" value="NDP-sugDHase"/>
    <property type="match status" value="1"/>
</dbReference>
<dbReference type="PANTHER" id="PTHR43750">
    <property type="entry name" value="UDP-GLUCOSE 6-DEHYDROGENASE TUAD"/>
    <property type="match status" value="1"/>
</dbReference>